<evidence type="ECO:0000313" key="2">
    <source>
        <dbReference type="Proteomes" id="UP001228581"/>
    </source>
</evidence>
<proteinExistence type="predicted"/>
<dbReference type="EMBL" id="JASJOT010000008">
    <property type="protein sequence ID" value="MDJ1494156.1"/>
    <property type="molecule type" value="Genomic_DNA"/>
</dbReference>
<sequence>MNETILNPTPQQLEEWTKKYGKVNEFESADGKKCWLAKPSRDVIRAANVAGGDDSIKWNEVLLKNIFLAGDPCFITDDEYFFGLTKELGDLVPKKLVELKKTY</sequence>
<protein>
    <submittedName>
        <fullName evidence="1">Uncharacterized protein</fullName>
    </submittedName>
</protein>
<comment type="caution">
    <text evidence="1">The sequence shown here is derived from an EMBL/GenBank/DDBJ whole genome shotgun (WGS) entry which is preliminary data.</text>
</comment>
<organism evidence="1 2">
    <name type="scientific">Xanthocytophaga flava</name>
    <dbReference type="NCBI Taxonomy" id="3048013"/>
    <lineage>
        <taxon>Bacteria</taxon>
        <taxon>Pseudomonadati</taxon>
        <taxon>Bacteroidota</taxon>
        <taxon>Cytophagia</taxon>
        <taxon>Cytophagales</taxon>
        <taxon>Rhodocytophagaceae</taxon>
        <taxon>Xanthocytophaga</taxon>
    </lineage>
</organism>
<accession>A0ABT7CK86</accession>
<dbReference type="RefSeq" id="WP_313997070.1">
    <property type="nucleotide sequence ID" value="NZ_JASJOT010000008.1"/>
</dbReference>
<dbReference type="Proteomes" id="UP001228581">
    <property type="component" value="Unassembled WGS sequence"/>
</dbReference>
<name>A0ABT7CK86_9BACT</name>
<reference evidence="1 2" key="1">
    <citation type="submission" date="2023-05" db="EMBL/GenBank/DDBJ databases">
        <authorList>
            <person name="Zhang X."/>
        </authorList>
    </citation>
    <scope>NUCLEOTIDE SEQUENCE [LARGE SCALE GENOMIC DNA]</scope>
    <source>
        <strain evidence="1 2">DM2B3-1</strain>
    </source>
</reference>
<gene>
    <name evidence="1" type="ORF">QNI19_14525</name>
</gene>
<keyword evidence="2" id="KW-1185">Reference proteome</keyword>
<evidence type="ECO:0000313" key="1">
    <source>
        <dbReference type="EMBL" id="MDJ1494156.1"/>
    </source>
</evidence>